<reference evidence="1 2" key="1">
    <citation type="journal article" date="2018" name="New Phytol.">
        <title>Phylogenomics of Endogonaceae and evolution of mycorrhizas within Mucoromycota.</title>
        <authorList>
            <person name="Chang Y."/>
            <person name="Desiro A."/>
            <person name="Na H."/>
            <person name="Sandor L."/>
            <person name="Lipzen A."/>
            <person name="Clum A."/>
            <person name="Barry K."/>
            <person name="Grigoriev I.V."/>
            <person name="Martin F.M."/>
            <person name="Stajich J.E."/>
            <person name="Smith M.E."/>
            <person name="Bonito G."/>
            <person name="Spatafora J.W."/>
        </authorList>
    </citation>
    <scope>NUCLEOTIDE SEQUENCE [LARGE SCALE GENOMIC DNA]</scope>
    <source>
        <strain evidence="1 2">AD002</strain>
    </source>
</reference>
<organism evidence="1 2">
    <name type="scientific">Jimgerdemannia flammicorona</name>
    <dbReference type="NCBI Taxonomy" id="994334"/>
    <lineage>
        <taxon>Eukaryota</taxon>
        <taxon>Fungi</taxon>
        <taxon>Fungi incertae sedis</taxon>
        <taxon>Mucoromycota</taxon>
        <taxon>Mucoromycotina</taxon>
        <taxon>Endogonomycetes</taxon>
        <taxon>Endogonales</taxon>
        <taxon>Endogonaceae</taxon>
        <taxon>Jimgerdemannia</taxon>
    </lineage>
</organism>
<dbReference type="Proteomes" id="UP000274822">
    <property type="component" value="Unassembled WGS sequence"/>
</dbReference>
<evidence type="ECO:0000313" key="1">
    <source>
        <dbReference type="EMBL" id="RUS25764.1"/>
    </source>
</evidence>
<comment type="caution">
    <text evidence="1">The sequence shown here is derived from an EMBL/GenBank/DDBJ whole genome shotgun (WGS) entry which is preliminary data.</text>
</comment>
<dbReference type="EMBL" id="RBNJ01012076">
    <property type="protein sequence ID" value="RUS25764.1"/>
    <property type="molecule type" value="Genomic_DNA"/>
</dbReference>
<sequence length="77" mass="8448">MAKIPTIHAIDSCLRTGTRNGCSSHSLDQCYVNWDDDNGIEKIAEGYSLSTAECPERFCGSWLPVDIEEDQVPATVS</sequence>
<accession>A0A433Q7K1</accession>
<dbReference type="AlphaFoldDB" id="A0A433Q7K1"/>
<proteinExistence type="predicted"/>
<protein>
    <submittedName>
        <fullName evidence="1">Uncharacterized protein</fullName>
    </submittedName>
</protein>
<evidence type="ECO:0000313" key="2">
    <source>
        <dbReference type="Proteomes" id="UP000274822"/>
    </source>
</evidence>
<keyword evidence="2" id="KW-1185">Reference proteome</keyword>
<name>A0A433Q7K1_9FUNG</name>
<gene>
    <name evidence="1" type="ORF">BC938DRAFT_471696</name>
</gene>